<dbReference type="EMBL" id="DXFB01000086">
    <property type="protein sequence ID" value="HIX45217.1"/>
    <property type="molecule type" value="Genomic_DNA"/>
</dbReference>
<dbReference type="InterPro" id="IPR002935">
    <property type="entry name" value="SAM_O-MeTrfase"/>
</dbReference>
<accession>A0A9D2AP79</accession>
<name>A0A9D2AP79_9BACT</name>
<dbReference type="InterPro" id="IPR050362">
    <property type="entry name" value="Cation-dep_OMT"/>
</dbReference>
<evidence type="ECO:0000313" key="4">
    <source>
        <dbReference type="EMBL" id="HIX45217.1"/>
    </source>
</evidence>
<gene>
    <name evidence="4" type="ORF">H9982_03255</name>
</gene>
<evidence type="ECO:0000256" key="1">
    <source>
        <dbReference type="ARBA" id="ARBA00022603"/>
    </source>
</evidence>
<proteinExistence type="predicted"/>
<dbReference type="InterPro" id="IPR029063">
    <property type="entry name" value="SAM-dependent_MTases_sf"/>
</dbReference>
<dbReference type="PANTHER" id="PTHR10509:SF14">
    <property type="entry name" value="CAFFEOYL-COA O-METHYLTRANSFERASE 3-RELATED"/>
    <property type="match status" value="1"/>
</dbReference>
<keyword evidence="1" id="KW-0489">Methyltransferase</keyword>
<dbReference type="GO" id="GO:0032259">
    <property type="term" value="P:methylation"/>
    <property type="evidence" value="ECO:0007669"/>
    <property type="project" value="UniProtKB-KW"/>
</dbReference>
<dbReference type="CDD" id="cd02440">
    <property type="entry name" value="AdoMet_MTases"/>
    <property type="match status" value="1"/>
</dbReference>
<keyword evidence="2" id="KW-0808">Transferase</keyword>
<evidence type="ECO:0000256" key="3">
    <source>
        <dbReference type="ARBA" id="ARBA00022691"/>
    </source>
</evidence>
<dbReference type="PROSITE" id="PS51682">
    <property type="entry name" value="SAM_OMT_I"/>
    <property type="match status" value="1"/>
</dbReference>
<sequence length="216" mass="24734">MIMYDAIEEYICKHIDAEEPLLAELDRETHLYHLRPRMVSGHLQGSILKMFCRMIRPRRVLELGTFTGYSALCFAAGMDDDGEVHTIEIDDEIEDFTRSFLSRSPYGGRVKLVIGDALEIIPTLTDVYDLVFIDANKRDYLRYYEAVLPRVRPGGFILADNTLWDGKVITETNSRDAQTAGIEHFNDTVARDERVEKIILPLRDGLTVLWKKPALV</sequence>
<protein>
    <submittedName>
        <fullName evidence="4">O-methyltransferase</fullName>
    </submittedName>
</protein>
<organism evidence="4 5">
    <name type="scientific">Candidatus Barnesiella excrementipullorum</name>
    <dbReference type="NCBI Taxonomy" id="2838479"/>
    <lineage>
        <taxon>Bacteria</taxon>
        <taxon>Pseudomonadati</taxon>
        <taxon>Bacteroidota</taxon>
        <taxon>Bacteroidia</taxon>
        <taxon>Bacteroidales</taxon>
        <taxon>Barnesiellaceae</taxon>
        <taxon>Barnesiella</taxon>
    </lineage>
</organism>
<dbReference type="AlphaFoldDB" id="A0A9D2AP79"/>
<dbReference type="GO" id="GO:0008171">
    <property type="term" value="F:O-methyltransferase activity"/>
    <property type="evidence" value="ECO:0007669"/>
    <property type="project" value="InterPro"/>
</dbReference>
<dbReference type="PANTHER" id="PTHR10509">
    <property type="entry name" value="O-METHYLTRANSFERASE-RELATED"/>
    <property type="match status" value="1"/>
</dbReference>
<dbReference type="Proteomes" id="UP000824246">
    <property type="component" value="Unassembled WGS sequence"/>
</dbReference>
<comment type="caution">
    <text evidence="4">The sequence shown here is derived from an EMBL/GenBank/DDBJ whole genome shotgun (WGS) entry which is preliminary data.</text>
</comment>
<reference evidence="4" key="2">
    <citation type="submission" date="2021-04" db="EMBL/GenBank/DDBJ databases">
        <authorList>
            <person name="Gilroy R."/>
        </authorList>
    </citation>
    <scope>NUCLEOTIDE SEQUENCE</scope>
    <source>
        <strain evidence="4">ChiHjej12B11-16260</strain>
    </source>
</reference>
<keyword evidence="3" id="KW-0949">S-adenosyl-L-methionine</keyword>
<dbReference type="Pfam" id="PF01596">
    <property type="entry name" value="Methyltransf_3"/>
    <property type="match status" value="1"/>
</dbReference>
<dbReference type="Gene3D" id="3.40.50.150">
    <property type="entry name" value="Vaccinia Virus protein VP39"/>
    <property type="match status" value="1"/>
</dbReference>
<dbReference type="GO" id="GO:0008757">
    <property type="term" value="F:S-adenosylmethionine-dependent methyltransferase activity"/>
    <property type="evidence" value="ECO:0007669"/>
    <property type="project" value="TreeGrafter"/>
</dbReference>
<evidence type="ECO:0000256" key="2">
    <source>
        <dbReference type="ARBA" id="ARBA00022679"/>
    </source>
</evidence>
<evidence type="ECO:0000313" key="5">
    <source>
        <dbReference type="Proteomes" id="UP000824246"/>
    </source>
</evidence>
<reference evidence="4" key="1">
    <citation type="journal article" date="2021" name="PeerJ">
        <title>Extensive microbial diversity within the chicken gut microbiome revealed by metagenomics and culture.</title>
        <authorList>
            <person name="Gilroy R."/>
            <person name="Ravi A."/>
            <person name="Getino M."/>
            <person name="Pursley I."/>
            <person name="Horton D.L."/>
            <person name="Alikhan N.F."/>
            <person name="Baker D."/>
            <person name="Gharbi K."/>
            <person name="Hall N."/>
            <person name="Watson M."/>
            <person name="Adriaenssens E.M."/>
            <person name="Foster-Nyarko E."/>
            <person name="Jarju S."/>
            <person name="Secka A."/>
            <person name="Antonio M."/>
            <person name="Oren A."/>
            <person name="Chaudhuri R.R."/>
            <person name="La Ragione R."/>
            <person name="Hildebrand F."/>
            <person name="Pallen M.J."/>
        </authorList>
    </citation>
    <scope>NUCLEOTIDE SEQUENCE</scope>
    <source>
        <strain evidence="4">ChiHjej12B11-16260</strain>
    </source>
</reference>
<dbReference type="SUPFAM" id="SSF53335">
    <property type="entry name" value="S-adenosyl-L-methionine-dependent methyltransferases"/>
    <property type="match status" value="1"/>
</dbReference>